<dbReference type="SUPFAM" id="SSF159283">
    <property type="entry name" value="Guanosine diphospho-D-mannose pyrophosphorylase/mannose-6-phosphate isomerase linker domain"/>
    <property type="match status" value="1"/>
</dbReference>
<dbReference type="SUPFAM" id="SSF53448">
    <property type="entry name" value="Nucleotide-diphospho-sugar transferases"/>
    <property type="match status" value="1"/>
</dbReference>
<dbReference type="InterPro" id="IPR006375">
    <property type="entry name" value="Man1P_GuaTrfase/Man6P_Isoase"/>
</dbReference>
<evidence type="ECO:0000259" key="3">
    <source>
        <dbReference type="Pfam" id="PF22640"/>
    </source>
</evidence>
<feature type="domain" description="MannoseP isomerase/GMP-like beta-helix" evidence="3">
    <location>
        <begin position="293"/>
        <end position="345"/>
    </location>
</feature>
<evidence type="ECO:0000256" key="1">
    <source>
        <dbReference type="RuleBase" id="RU004190"/>
    </source>
</evidence>
<accession>A0ABP7DLL7</accession>
<name>A0ABP7DLL7_9SPHN</name>
<protein>
    <recommendedName>
        <fullName evidence="6">Mannose-1-phosphate guanylyltransferase/mannose-6-phosphate isomerase</fullName>
    </recommendedName>
</protein>
<dbReference type="InterPro" id="IPR054566">
    <property type="entry name" value="ManC/GMP-like_b-helix"/>
</dbReference>
<organism evidence="4 5">
    <name type="scientific">Sphingomonas cynarae</name>
    <dbReference type="NCBI Taxonomy" id="930197"/>
    <lineage>
        <taxon>Bacteria</taxon>
        <taxon>Pseudomonadati</taxon>
        <taxon>Pseudomonadota</taxon>
        <taxon>Alphaproteobacteria</taxon>
        <taxon>Sphingomonadales</taxon>
        <taxon>Sphingomonadaceae</taxon>
        <taxon>Sphingomonas</taxon>
    </lineage>
</organism>
<proteinExistence type="inferred from homology"/>
<reference evidence="5" key="1">
    <citation type="journal article" date="2019" name="Int. J. Syst. Evol. Microbiol.">
        <title>The Global Catalogue of Microorganisms (GCM) 10K type strain sequencing project: providing services to taxonomists for standard genome sequencing and annotation.</title>
        <authorList>
            <consortium name="The Broad Institute Genomics Platform"/>
            <consortium name="The Broad Institute Genome Sequencing Center for Infectious Disease"/>
            <person name="Wu L."/>
            <person name="Ma J."/>
        </authorList>
    </citation>
    <scope>NUCLEOTIDE SEQUENCE [LARGE SCALE GENOMIC DNA]</scope>
    <source>
        <strain evidence="5">JCM 17498</strain>
    </source>
</reference>
<evidence type="ECO:0008006" key="6">
    <source>
        <dbReference type="Google" id="ProtNLM"/>
    </source>
</evidence>
<evidence type="ECO:0000313" key="4">
    <source>
        <dbReference type="EMBL" id="GAA3706437.1"/>
    </source>
</evidence>
<dbReference type="Proteomes" id="UP001500523">
    <property type="component" value="Unassembled WGS sequence"/>
</dbReference>
<dbReference type="InterPro" id="IPR051161">
    <property type="entry name" value="Mannose-6P_isomerase_type2"/>
</dbReference>
<dbReference type="RefSeq" id="WP_344692748.1">
    <property type="nucleotide sequence ID" value="NZ_BAABBF010000003.1"/>
</dbReference>
<dbReference type="Gene3D" id="3.90.550.10">
    <property type="entry name" value="Spore Coat Polysaccharide Biosynthesis Protein SpsA, Chain A"/>
    <property type="match status" value="1"/>
</dbReference>
<dbReference type="PANTHER" id="PTHR46390:SF1">
    <property type="entry name" value="MANNOSE-1-PHOSPHATE GUANYLYLTRANSFERASE"/>
    <property type="match status" value="1"/>
</dbReference>
<dbReference type="PANTHER" id="PTHR46390">
    <property type="entry name" value="MANNOSE-1-PHOSPHATE GUANYLYLTRANSFERASE"/>
    <property type="match status" value="1"/>
</dbReference>
<dbReference type="InterPro" id="IPR049577">
    <property type="entry name" value="GMPP_N"/>
</dbReference>
<dbReference type="InterPro" id="IPR005835">
    <property type="entry name" value="NTP_transferase_dom"/>
</dbReference>
<dbReference type="Pfam" id="PF22640">
    <property type="entry name" value="ManC_GMP_beta-helix"/>
    <property type="match status" value="1"/>
</dbReference>
<dbReference type="EMBL" id="BAABBF010000003">
    <property type="protein sequence ID" value="GAA3706437.1"/>
    <property type="molecule type" value="Genomic_DNA"/>
</dbReference>
<dbReference type="InterPro" id="IPR029044">
    <property type="entry name" value="Nucleotide-diphossugar_trans"/>
</dbReference>
<comment type="caution">
    <text evidence="4">The sequence shown here is derived from an EMBL/GenBank/DDBJ whole genome shotgun (WGS) entry which is preliminary data.</text>
</comment>
<evidence type="ECO:0000259" key="2">
    <source>
        <dbReference type="Pfam" id="PF00483"/>
    </source>
</evidence>
<comment type="similarity">
    <text evidence="1">Belongs to the mannose-6-phosphate isomerase type 2 family.</text>
</comment>
<sequence length="350" mass="36602">MTASTIVPVILSGGSGTRLWPMSRPERPKQFLPLTADETMLQLTLRRAVGDGFGAPVIVANAQHVDEVEAQLAAVGVEAAAIILEPAGRNTAPAIALAALAAPDPEAALLVMPSDHVIADIPAFHAAIAAALPLVNDGWLVTFGIEPDAPETGYGWIQTGEPIAPGVHRVARFVEKPPLDRAEAMLAAGGHAWNGGIFLFRADIYLGELAAHAPAMLNAVQDSMRAARYEGLRLFPDAAAFATSPADSIDYAVMEKAERVAVVPVAMGWNDLGSWDALHAISDVDAAGNAHGGEVIAVDTSDCLVRSDGVRIAMVGVSDLIVVASGNDVLIMPRGRSQEIKKLIEAMKNA</sequence>
<gene>
    <name evidence="4" type="ORF">GCM10022268_14970</name>
</gene>
<evidence type="ECO:0000313" key="5">
    <source>
        <dbReference type="Proteomes" id="UP001500523"/>
    </source>
</evidence>
<feature type="domain" description="Nucleotidyl transferase" evidence="2">
    <location>
        <begin position="8"/>
        <end position="283"/>
    </location>
</feature>
<dbReference type="Pfam" id="PF00483">
    <property type="entry name" value="NTP_transferase"/>
    <property type="match status" value="1"/>
</dbReference>
<dbReference type="NCBIfam" id="TIGR01479">
    <property type="entry name" value="GMP_PMI"/>
    <property type="match status" value="1"/>
</dbReference>
<keyword evidence="5" id="KW-1185">Reference proteome</keyword>
<dbReference type="CDD" id="cd02509">
    <property type="entry name" value="GDP-M1P_Guanylyltransferase"/>
    <property type="match status" value="1"/>
</dbReference>